<gene>
    <name evidence="3" type="ORF">S01H1_47283</name>
</gene>
<sequence length="249" mass="28279">EIERFRGEQTPQELSELGRKIARWVQDNAGVLRSANPDIPEQLHDRAADNWRPLLAIADQAGGDWPTIAREAAVALTGSDADTKTRAVMVLEDLQALFEKREVDRLWSEEIVKHLVLLEDRPWPEYRQGKPLSKVQLANLLKKFRIKPRDVRIGNETKRGYLLEDCQDAFMRYIPPVKMLRVLHDSEQGTYDDPKVLQEKKCVAPWDDCKSNDFNAVAAVASCDGGYGEQVAEEEDKHPTEDSDDALCI</sequence>
<dbReference type="InterPro" id="IPR022081">
    <property type="entry name" value="DUF3631"/>
</dbReference>
<evidence type="ECO:0000259" key="2">
    <source>
        <dbReference type="Pfam" id="PF12307"/>
    </source>
</evidence>
<name>X0W6X0_9ZZZZ</name>
<dbReference type="EMBL" id="BARS01030314">
    <property type="protein sequence ID" value="GAG20368.1"/>
    <property type="molecule type" value="Genomic_DNA"/>
</dbReference>
<proteinExistence type="predicted"/>
<comment type="caution">
    <text evidence="3">The sequence shown here is derived from an EMBL/GenBank/DDBJ whole genome shotgun (WGS) entry which is preliminary data.</text>
</comment>
<reference evidence="3" key="1">
    <citation type="journal article" date="2014" name="Front. Microbiol.">
        <title>High frequency of phylogenetically diverse reductive dehalogenase-homologous genes in deep subseafloor sedimentary metagenomes.</title>
        <authorList>
            <person name="Kawai M."/>
            <person name="Futagami T."/>
            <person name="Toyoda A."/>
            <person name="Takaki Y."/>
            <person name="Nishi S."/>
            <person name="Hori S."/>
            <person name="Arai W."/>
            <person name="Tsubouchi T."/>
            <person name="Morono Y."/>
            <person name="Uchiyama I."/>
            <person name="Ito T."/>
            <person name="Fujiyama A."/>
            <person name="Inagaki F."/>
            <person name="Takami H."/>
        </authorList>
    </citation>
    <scope>NUCLEOTIDE SEQUENCE</scope>
    <source>
        <strain evidence="3">Expedition CK06-06</strain>
    </source>
</reference>
<dbReference type="AlphaFoldDB" id="X0W6X0"/>
<accession>X0W6X0</accession>
<feature type="region of interest" description="Disordered" evidence="1">
    <location>
        <begin position="229"/>
        <end position="249"/>
    </location>
</feature>
<feature type="non-terminal residue" evidence="3">
    <location>
        <position position="1"/>
    </location>
</feature>
<protein>
    <recommendedName>
        <fullName evidence="2">DUF3631 domain-containing protein</fullName>
    </recommendedName>
</protein>
<organism evidence="3">
    <name type="scientific">marine sediment metagenome</name>
    <dbReference type="NCBI Taxonomy" id="412755"/>
    <lineage>
        <taxon>unclassified sequences</taxon>
        <taxon>metagenomes</taxon>
        <taxon>ecological metagenomes</taxon>
    </lineage>
</organism>
<evidence type="ECO:0000313" key="3">
    <source>
        <dbReference type="EMBL" id="GAG20368.1"/>
    </source>
</evidence>
<feature type="domain" description="DUF3631" evidence="2">
    <location>
        <begin position="2"/>
        <end position="173"/>
    </location>
</feature>
<dbReference type="Pfam" id="PF12307">
    <property type="entry name" value="DUF3631"/>
    <property type="match status" value="1"/>
</dbReference>
<evidence type="ECO:0000256" key="1">
    <source>
        <dbReference type="SAM" id="MobiDB-lite"/>
    </source>
</evidence>